<protein>
    <submittedName>
        <fullName evidence="7">ANK_REP_REGION domain-containing protein</fullName>
    </submittedName>
</protein>
<dbReference type="SMART" id="SM00248">
    <property type="entry name" value="ANK"/>
    <property type="match status" value="3"/>
</dbReference>
<dbReference type="WBParaSite" id="ASIM_0001147401-mRNA-1">
    <property type="protein sequence ID" value="ASIM_0001147401-mRNA-1"/>
    <property type="gene ID" value="ASIM_0001147401"/>
</dbReference>
<feature type="repeat" description="ANK" evidence="3">
    <location>
        <begin position="319"/>
        <end position="351"/>
    </location>
</feature>
<reference evidence="7" key="1">
    <citation type="submission" date="2017-02" db="UniProtKB">
        <authorList>
            <consortium name="WormBaseParasite"/>
        </authorList>
    </citation>
    <scope>IDENTIFICATION</scope>
</reference>
<feature type="region of interest" description="Disordered" evidence="4">
    <location>
        <begin position="801"/>
        <end position="871"/>
    </location>
</feature>
<keyword evidence="2 3" id="KW-0040">ANK repeat</keyword>
<evidence type="ECO:0000256" key="4">
    <source>
        <dbReference type="SAM" id="MobiDB-lite"/>
    </source>
</evidence>
<dbReference type="Pfam" id="PF12796">
    <property type="entry name" value="Ank_2"/>
    <property type="match status" value="1"/>
</dbReference>
<dbReference type="PANTHER" id="PTHR24198:SF165">
    <property type="entry name" value="ANKYRIN REPEAT-CONTAINING PROTEIN-RELATED"/>
    <property type="match status" value="1"/>
</dbReference>
<organism evidence="7">
    <name type="scientific">Anisakis simplex</name>
    <name type="common">Herring worm</name>
    <dbReference type="NCBI Taxonomy" id="6269"/>
    <lineage>
        <taxon>Eukaryota</taxon>
        <taxon>Metazoa</taxon>
        <taxon>Ecdysozoa</taxon>
        <taxon>Nematoda</taxon>
        <taxon>Chromadorea</taxon>
        <taxon>Rhabditida</taxon>
        <taxon>Spirurina</taxon>
        <taxon>Ascaridomorpha</taxon>
        <taxon>Ascaridoidea</taxon>
        <taxon>Anisakidae</taxon>
        <taxon>Anisakis</taxon>
        <taxon>Anisakis simplex complex</taxon>
    </lineage>
</organism>
<dbReference type="InterPro" id="IPR036770">
    <property type="entry name" value="Ankyrin_rpt-contain_sf"/>
</dbReference>
<dbReference type="OrthoDB" id="269822at2759"/>
<keyword evidence="1" id="KW-0677">Repeat</keyword>
<dbReference type="PROSITE" id="PS50088">
    <property type="entry name" value="ANK_REPEAT"/>
    <property type="match status" value="3"/>
</dbReference>
<sequence>MAAASREASTETTVSVDRHYLAHSYPDSRLSSSCTMTSHSSSNVFLHLNHPHISAAHEQLITSSSSASSLYTTAKRLRQRLQRQHSGRRYTSGDGDSSVCSLSVPTSVDRNAVAITIAPPCPSFNTARCVVREDPKFERTTTTTTTVPVTNSSSSTSSAKTITTSATLLSAQNIADMILEAIHMEDVHLVERLLASCFTFTISASPSASSLNEFTQQRLTATTHQHSNASSTHSVGRSTCMTVNILHMAIAHKQRDIVELLLKNGFNPNASTLSHCKSDNDYASASTGILSITSVMPRVHSIAPEQCNACVQLRMISMVDINALGIAIKTHSSELISLLVAYGADVNLADEDGNTPLMLAVQESPIGWHSINTLIMFGARIEQKNHRGICAIDVAPKLRRLQERCVEDLFKIACGNDEHATTNSAEKTTHQSFKKLASTTAGMPSTSTTNSPILVDSTCGSQHQLLSSASLRETSRRKSLVSIQLHRRCKSSRRCSNFQSRNICNWISDIPIETVTWDQAWELLKKMATNPECLQAIQSALLNFVNQEESMSNGMAEATVDKDAFDSHMSGLLHHILRNRNLNANNNGVGKTTRSICSPAHRLRQCSHHCTQILLARLLLFLCHLKTFRARLAQRTQLKSLVQLLEPTLDPQLLCLLLQSIALIALDSKTHRLFVDMQIDDVLIQMLLPADDWYYTNHSTKFGQFVKYHAARILVYVGLGDRVGTRVSLFNFAENGNEMLKSEQEQRAGLCTGTATMNEDDYICETCATPTTAQAFSRVAFSAEGILLKVLSELVKNAQHSGTTEPIAEESPSRTPSPPAAVEEPTTSTKAVAEEKMNQEAAVRSSRQQQQQGEQLPQTQQTSTASSTSSSETLEGQLCKLGLVLDSVLLLRLLLHKLSWDLSLVVKKRTAVEATANTNMNGSSTNRTKTLENMHKQANNNNNDNDSDNSSMRSSATINCHNLTKLSQRTAFIKSKSFDRRHDNTTTSQNRKECNNFLRVDQGSRASSKRVRIRRSSSVELPLRTKTGGTGAGILVRANGTDDIAGSTSETDVADCNNALAKDSHTKERRKRFQHAL</sequence>
<dbReference type="Gene3D" id="1.25.40.20">
    <property type="entry name" value="Ankyrin repeat-containing domain"/>
    <property type="match status" value="1"/>
</dbReference>
<name>A0A0M3JTU7_ANISI</name>
<accession>A0A0M3JTU7</accession>
<dbReference type="PANTHER" id="PTHR24198">
    <property type="entry name" value="ANKYRIN REPEAT AND PROTEIN KINASE DOMAIN-CONTAINING PROTEIN"/>
    <property type="match status" value="1"/>
</dbReference>
<dbReference type="Proteomes" id="UP000267096">
    <property type="component" value="Unassembled WGS sequence"/>
</dbReference>
<evidence type="ECO:0000256" key="2">
    <source>
        <dbReference type="ARBA" id="ARBA00023043"/>
    </source>
</evidence>
<evidence type="ECO:0000313" key="5">
    <source>
        <dbReference type="EMBL" id="VDK44196.1"/>
    </source>
</evidence>
<feature type="repeat" description="ANK" evidence="3">
    <location>
        <begin position="352"/>
        <end position="386"/>
    </location>
</feature>
<evidence type="ECO:0000313" key="7">
    <source>
        <dbReference type="WBParaSite" id="ASIM_0001147401-mRNA-1"/>
    </source>
</evidence>
<evidence type="ECO:0000256" key="3">
    <source>
        <dbReference type="PROSITE-ProRule" id="PRU00023"/>
    </source>
</evidence>
<feature type="compositionally biased region" description="Low complexity" evidence="4">
    <location>
        <begin position="848"/>
        <end position="871"/>
    </location>
</feature>
<dbReference type="EMBL" id="UYRR01031035">
    <property type="protein sequence ID" value="VDK44196.1"/>
    <property type="molecule type" value="Genomic_DNA"/>
</dbReference>
<dbReference type="InterPro" id="IPR002110">
    <property type="entry name" value="Ankyrin_rpt"/>
</dbReference>
<dbReference type="AlphaFoldDB" id="A0A0M3JTU7"/>
<evidence type="ECO:0000256" key="1">
    <source>
        <dbReference type="ARBA" id="ARBA00022737"/>
    </source>
</evidence>
<dbReference type="Pfam" id="PF00023">
    <property type="entry name" value="Ank"/>
    <property type="match status" value="1"/>
</dbReference>
<gene>
    <name evidence="5" type="ORF">ASIM_LOCUS11032</name>
</gene>
<dbReference type="SUPFAM" id="SSF48403">
    <property type="entry name" value="Ankyrin repeat"/>
    <property type="match status" value="1"/>
</dbReference>
<feature type="repeat" description="ANK" evidence="3">
    <location>
        <begin position="241"/>
        <end position="273"/>
    </location>
</feature>
<reference evidence="5 6" key="2">
    <citation type="submission" date="2018-11" db="EMBL/GenBank/DDBJ databases">
        <authorList>
            <consortium name="Pathogen Informatics"/>
        </authorList>
    </citation>
    <scope>NUCLEOTIDE SEQUENCE [LARGE SCALE GENOMIC DNA]</scope>
</reference>
<evidence type="ECO:0000313" key="6">
    <source>
        <dbReference type="Proteomes" id="UP000267096"/>
    </source>
</evidence>
<keyword evidence="6" id="KW-1185">Reference proteome</keyword>
<proteinExistence type="predicted"/>